<sequence>MHLEWQVAHMSTHRAGRAAGCREWKEKASVTANKGVVVACLRRGICDLYALQTVLCTLARKRSVKCSTNTTVGASSRRSRLLVFVAREILETSMGILISY</sequence>
<name>A0AAN6F1I6_EXODE</name>
<dbReference type="Proteomes" id="UP001161757">
    <property type="component" value="Unassembled WGS sequence"/>
</dbReference>
<evidence type="ECO:0000313" key="1">
    <source>
        <dbReference type="EMBL" id="KAJ8995750.1"/>
    </source>
</evidence>
<dbReference type="EMBL" id="JAJGCB010000001">
    <property type="protein sequence ID" value="KAJ8995750.1"/>
    <property type="molecule type" value="Genomic_DNA"/>
</dbReference>
<proteinExistence type="predicted"/>
<reference evidence="1" key="1">
    <citation type="submission" date="2023-01" db="EMBL/GenBank/DDBJ databases">
        <title>Exophiala dermititidis isolated from Cystic Fibrosis Patient.</title>
        <authorList>
            <person name="Kurbessoian T."/>
            <person name="Crocker A."/>
            <person name="Murante D."/>
            <person name="Hogan D.A."/>
            <person name="Stajich J.E."/>
        </authorList>
    </citation>
    <scope>NUCLEOTIDE SEQUENCE</scope>
    <source>
        <strain evidence="1">Ex8</strain>
    </source>
</reference>
<accession>A0AAN6F1I6</accession>
<gene>
    <name evidence="1" type="ORF">HRR80_000508</name>
</gene>
<comment type="caution">
    <text evidence="1">The sequence shown here is derived from an EMBL/GenBank/DDBJ whole genome shotgun (WGS) entry which is preliminary data.</text>
</comment>
<organism evidence="1 2">
    <name type="scientific">Exophiala dermatitidis</name>
    <name type="common">Black yeast-like fungus</name>
    <name type="synonym">Wangiella dermatitidis</name>
    <dbReference type="NCBI Taxonomy" id="5970"/>
    <lineage>
        <taxon>Eukaryota</taxon>
        <taxon>Fungi</taxon>
        <taxon>Dikarya</taxon>
        <taxon>Ascomycota</taxon>
        <taxon>Pezizomycotina</taxon>
        <taxon>Eurotiomycetes</taxon>
        <taxon>Chaetothyriomycetidae</taxon>
        <taxon>Chaetothyriales</taxon>
        <taxon>Herpotrichiellaceae</taxon>
        <taxon>Exophiala</taxon>
    </lineage>
</organism>
<dbReference type="AlphaFoldDB" id="A0AAN6F1I6"/>
<protein>
    <submittedName>
        <fullName evidence="1">Uncharacterized protein</fullName>
    </submittedName>
</protein>
<evidence type="ECO:0000313" key="2">
    <source>
        <dbReference type="Proteomes" id="UP001161757"/>
    </source>
</evidence>